<dbReference type="EMBL" id="ACPB03006726">
    <property type="status" value="NOT_ANNOTATED_CDS"/>
    <property type="molecule type" value="Genomic_DNA"/>
</dbReference>
<evidence type="ECO:0000256" key="6">
    <source>
        <dbReference type="ARBA" id="ARBA00022989"/>
    </source>
</evidence>
<evidence type="ECO:0000313" key="10">
    <source>
        <dbReference type="EnsemblMetazoa" id="RPRC010605-PA"/>
    </source>
</evidence>
<dbReference type="PANTHER" id="PTHR11878:SF76">
    <property type="entry name" value="CALX-BETA DOMAIN-CONTAINING PROTEIN"/>
    <property type="match status" value="1"/>
</dbReference>
<dbReference type="GO" id="GO:0098703">
    <property type="term" value="P:calcium ion import across plasma membrane"/>
    <property type="evidence" value="ECO:0007669"/>
    <property type="project" value="TreeGrafter"/>
</dbReference>
<dbReference type="VEuPathDB" id="VectorBase:RPRC010605"/>
<keyword evidence="11" id="KW-1185">Reference proteome</keyword>
<dbReference type="GO" id="GO:0098794">
    <property type="term" value="C:postsynapse"/>
    <property type="evidence" value="ECO:0007669"/>
    <property type="project" value="TreeGrafter"/>
</dbReference>
<keyword evidence="3" id="KW-0050">Antiport</keyword>
<dbReference type="InterPro" id="IPR044880">
    <property type="entry name" value="NCX_ion-bd_dom_sf"/>
</dbReference>
<dbReference type="GO" id="GO:0042383">
    <property type="term" value="C:sarcolemma"/>
    <property type="evidence" value="ECO:0007669"/>
    <property type="project" value="TreeGrafter"/>
</dbReference>
<keyword evidence="5" id="KW-0812">Transmembrane</keyword>
<dbReference type="Proteomes" id="UP000015103">
    <property type="component" value="Unassembled WGS sequence"/>
</dbReference>
<organism evidence="10 11">
    <name type="scientific">Rhodnius prolixus</name>
    <name type="common">Triatomid bug</name>
    <dbReference type="NCBI Taxonomy" id="13249"/>
    <lineage>
        <taxon>Eukaryota</taxon>
        <taxon>Metazoa</taxon>
        <taxon>Ecdysozoa</taxon>
        <taxon>Arthropoda</taxon>
        <taxon>Hexapoda</taxon>
        <taxon>Insecta</taxon>
        <taxon>Pterygota</taxon>
        <taxon>Neoptera</taxon>
        <taxon>Paraneoptera</taxon>
        <taxon>Hemiptera</taxon>
        <taxon>Heteroptera</taxon>
        <taxon>Panheteroptera</taxon>
        <taxon>Cimicomorpha</taxon>
        <taxon>Reduviidae</taxon>
        <taxon>Triatominae</taxon>
        <taxon>Rhodnius</taxon>
    </lineage>
</organism>
<keyword evidence="4" id="KW-0106">Calcium</keyword>
<dbReference type="Gene3D" id="1.20.1420.30">
    <property type="entry name" value="NCX, central ion-binding region"/>
    <property type="match status" value="1"/>
</dbReference>
<evidence type="ECO:0000256" key="7">
    <source>
        <dbReference type="ARBA" id="ARBA00023065"/>
    </source>
</evidence>
<sequence length="364" mass="39962">MTVNTSLYPYGPPDICPQGLLLPLVDERSWDITLRTVVYFLGLLYFFLGVAMVTDIFMSSIETITSKTRKIYMSKTGGNSKKNGGYNAVGGVVAGLREDEPEVVEVRVWNDTVANLTLMALGTSAPEILLSTIEIIGHHFEAGQLGPGTIVGSAAFNLLVITSICMLSLEVNDTRRINRFKTKAGAALASLDKARINNNWSLGRLGVMKVADKTLAERSFFREGKLDNQSLVTFVKEVKKYPGLTDEDAALLAAAKLVNAQPHSQMWYRIGAVRTMTAGKNLQPVLSMRLKEVYDTINADPKAPDLGNVPPAPDSENNAVIEFHAATVAVKENIGKFAVSLWRHGNLEHQVRVRCVENLEYHNN</sequence>
<comment type="subcellular location">
    <subcellularLocation>
        <location evidence="1">Endomembrane system</location>
        <topology evidence="1">Multi-pass membrane protein</topology>
    </subcellularLocation>
</comment>
<reference evidence="10" key="1">
    <citation type="submission" date="2015-05" db="UniProtKB">
        <authorList>
            <consortium name="EnsemblMetazoa"/>
        </authorList>
    </citation>
    <scope>IDENTIFICATION</scope>
</reference>
<evidence type="ECO:0000256" key="3">
    <source>
        <dbReference type="ARBA" id="ARBA00022449"/>
    </source>
</evidence>
<dbReference type="EnsemblMetazoa" id="RPRC010605-RA">
    <property type="protein sequence ID" value="RPRC010605-PA"/>
    <property type="gene ID" value="RPRC010605"/>
</dbReference>
<dbReference type="HOGENOM" id="CLU_761458_0_0_1"/>
<evidence type="ECO:0000313" key="11">
    <source>
        <dbReference type="Proteomes" id="UP000015103"/>
    </source>
</evidence>
<dbReference type="Pfam" id="PF01699">
    <property type="entry name" value="Na_Ca_ex"/>
    <property type="match status" value="1"/>
</dbReference>
<keyword evidence="8" id="KW-0472">Membrane</keyword>
<evidence type="ECO:0000256" key="2">
    <source>
        <dbReference type="ARBA" id="ARBA00022448"/>
    </source>
</evidence>
<evidence type="ECO:0000259" key="9">
    <source>
        <dbReference type="Pfam" id="PF01699"/>
    </source>
</evidence>
<dbReference type="InParanoid" id="T1I2T6"/>
<dbReference type="InterPro" id="IPR051171">
    <property type="entry name" value="CaCA"/>
</dbReference>
<dbReference type="GO" id="GO:0012505">
    <property type="term" value="C:endomembrane system"/>
    <property type="evidence" value="ECO:0007669"/>
    <property type="project" value="UniProtKB-SubCell"/>
</dbReference>
<accession>T1I2T6</accession>
<protein>
    <submittedName>
        <fullName evidence="10">Na_Ca_ex domain-containing protein</fullName>
    </submittedName>
</protein>
<dbReference type="AlphaFoldDB" id="T1I2T6"/>
<evidence type="ECO:0000256" key="8">
    <source>
        <dbReference type="ARBA" id="ARBA00023136"/>
    </source>
</evidence>
<dbReference type="PANTHER" id="PTHR11878">
    <property type="entry name" value="SODIUM/CALCIUM EXCHANGER"/>
    <property type="match status" value="1"/>
</dbReference>
<keyword evidence="4" id="KW-0109">Calcium transport</keyword>
<evidence type="ECO:0000256" key="1">
    <source>
        <dbReference type="ARBA" id="ARBA00004127"/>
    </source>
</evidence>
<feature type="domain" description="Sodium/calcium exchanger membrane region" evidence="9">
    <location>
        <begin position="39"/>
        <end position="170"/>
    </location>
</feature>
<dbReference type="InterPro" id="IPR004837">
    <property type="entry name" value="NaCa_Exmemb"/>
</dbReference>
<evidence type="ECO:0000256" key="5">
    <source>
        <dbReference type="ARBA" id="ARBA00022692"/>
    </source>
</evidence>
<name>T1I2T6_RHOPR</name>
<proteinExistence type="predicted"/>
<keyword evidence="7" id="KW-0406">Ion transport</keyword>
<keyword evidence="6" id="KW-1133">Transmembrane helix</keyword>
<dbReference type="eggNOG" id="KOG1306">
    <property type="taxonomic scope" value="Eukaryota"/>
</dbReference>
<keyword evidence="2" id="KW-0813">Transport</keyword>
<dbReference type="STRING" id="13249.T1I2T6"/>
<dbReference type="GO" id="GO:0030424">
    <property type="term" value="C:axon"/>
    <property type="evidence" value="ECO:0007669"/>
    <property type="project" value="TreeGrafter"/>
</dbReference>
<evidence type="ECO:0000256" key="4">
    <source>
        <dbReference type="ARBA" id="ARBA00022568"/>
    </source>
</evidence>
<dbReference type="GO" id="GO:0005432">
    <property type="term" value="F:calcium:sodium antiporter activity"/>
    <property type="evidence" value="ECO:0007669"/>
    <property type="project" value="TreeGrafter"/>
</dbReference>